<dbReference type="Proteomes" id="UP000829069">
    <property type="component" value="Chromosome"/>
</dbReference>
<evidence type="ECO:0000256" key="2">
    <source>
        <dbReference type="ARBA" id="ARBA00022485"/>
    </source>
</evidence>
<keyword evidence="2" id="KW-0004">4Fe-4S</keyword>
<keyword evidence="3" id="KW-0949">S-adenosyl-L-methionine</keyword>
<dbReference type="InterPro" id="IPR058240">
    <property type="entry name" value="rSAM_sf"/>
</dbReference>
<keyword evidence="6" id="KW-0411">Iron-sulfur</keyword>
<dbReference type="SFLD" id="SFLDF00299">
    <property type="entry name" value="anaerobic_ribonucleoside-triph"/>
    <property type="match status" value="1"/>
</dbReference>
<dbReference type="EMBL" id="CP093326">
    <property type="protein sequence ID" value="UNK45107.1"/>
    <property type="molecule type" value="Genomic_DNA"/>
</dbReference>
<sequence length="279" mass="29560">MSRQTSLGAPDQLAGRVPESRINNGSVPARTDAGSIRYARFLPATDAEGPGRRAALWLQGCSIRCPGCFNPHLWADRGADLVSTAELAADMVEQAVTAGSQGLTLLGGEPFEQAAASAVVARSFRDAGLSVMTFTGYRHQDLQRWAADREDIAGLLAATDLLADGPYLQDRPDLQRPWIGSTNQGLTALTGRYRKLLEDIGAQPDRIEIRIATDGTVGLNGWASDDQLDALLADLGTRADRPGARPKAPGAVASATRHALDPTFIPRPVPAGTRSGETP</sequence>
<dbReference type="InterPro" id="IPR012837">
    <property type="entry name" value="NrdG"/>
</dbReference>
<evidence type="ECO:0000256" key="4">
    <source>
        <dbReference type="ARBA" id="ARBA00022723"/>
    </source>
</evidence>
<dbReference type="PANTHER" id="PTHR30352">
    <property type="entry name" value="PYRUVATE FORMATE-LYASE-ACTIVATING ENZYME"/>
    <property type="match status" value="1"/>
</dbReference>
<protein>
    <submittedName>
        <fullName evidence="8">Radical SAM protein</fullName>
    </submittedName>
</protein>
<evidence type="ECO:0000313" key="8">
    <source>
        <dbReference type="EMBL" id="UNK45107.1"/>
    </source>
</evidence>
<evidence type="ECO:0000256" key="1">
    <source>
        <dbReference type="ARBA" id="ARBA00001966"/>
    </source>
</evidence>
<keyword evidence="9" id="KW-1185">Reference proteome</keyword>
<dbReference type="InterPro" id="IPR034457">
    <property type="entry name" value="Organic_radical-activating"/>
</dbReference>
<evidence type="ECO:0000256" key="7">
    <source>
        <dbReference type="SAM" id="MobiDB-lite"/>
    </source>
</evidence>
<dbReference type="Gene3D" id="3.20.20.70">
    <property type="entry name" value="Aldolase class I"/>
    <property type="match status" value="1"/>
</dbReference>
<keyword evidence="5" id="KW-0408">Iron</keyword>
<evidence type="ECO:0000256" key="3">
    <source>
        <dbReference type="ARBA" id="ARBA00022691"/>
    </source>
</evidence>
<comment type="cofactor">
    <cofactor evidence="1">
        <name>[4Fe-4S] cluster</name>
        <dbReference type="ChEBI" id="CHEBI:49883"/>
    </cofactor>
</comment>
<evidence type="ECO:0000256" key="5">
    <source>
        <dbReference type="ARBA" id="ARBA00023004"/>
    </source>
</evidence>
<evidence type="ECO:0000313" key="9">
    <source>
        <dbReference type="Proteomes" id="UP000829069"/>
    </source>
</evidence>
<dbReference type="RefSeq" id="WP_241913389.1">
    <property type="nucleotide sequence ID" value="NZ_CP093326.1"/>
</dbReference>
<dbReference type="Pfam" id="PF13353">
    <property type="entry name" value="Fer4_12"/>
    <property type="match status" value="1"/>
</dbReference>
<reference evidence="8 9" key="1">
    <citation type="submission" date="2022-03" db="EMBL/GenBank/DDBJ databases">
        <title>Isotopic signatures of nitrous oxide derived from detoxification processes.</title>
        <authorList>
            <person name="Behrendt U."/>
            <person name="Buchen C."/>
            <person name="Well R."/>
            <person name="Ulrich A."/>
            <person name="Rohe L."/>
            <person name="Kolb S."/>
            <person name="Schloter M."/>
            <person name="Horn M.A."/>
            <person name="Augustin J."/>
        </authorList>
    </citation>
    <scope>NUCLEOTIDE SEQUENCE [LARGE SCALE GENOMIC DNA]</scope>
    <source>
        <strain evidence="8 9">S4-C24</strain>
    </source>
</reference>
<dbReference type="PANTHER" id="PTHR30352:SF2">
    <property type="entry name" value="ANAEROBIC RIBONUCLEOSIDE-TRIPHOSPHATE REDUCTASE-ACTIVATING PROTEIN"/>
    <property type="match status" value="1"/>
</dbReference>
<feature type="region of interest" description="Disordered" evidence="7">
    <location>
        <begin position="1"/>
        <end position="28"/>
    </location>
</feature>
<name>A0ABY3W9V9_9MICC</name>
<dbReference type="SUPFAM" id="SSF102114">
    <property type="entry name" value="Radical SAM enzymes"/>
    <property type="match status" value="1"/>
</dbReference>
<dbReference type="InterPro" id="IPR013785">
    <property type="entry name" value="Aldolase_TIM"/>
</dbReference>
<organism evidence="8 9">
    <name type="scientific">Arthrobacter sulfonylureivorans</name>
    <dbReference type="NCBI Taxonomy" id="2486855"/>
    <lineage>
        <taxon>Bacteria</taxon>
        <taxon>Bacillati</taxon>
        <taxon>Actinomycetota</taxon>
        <taxon>Actinomycetes</taxon>
        <taxon>Micrococcales</taxon>
        <taxon>Micrococcaceae</taxon>
        <taxon>Arthrobacter</taxon>
    </lineage>
</organism>
<keyword evidence="4" id="KW-0479">Metal-binding</keyword>
<evidence type="ECO:0000256" key="6">
    <source>
        <dbReference type="ARBA" id="ARBA00023014"/>
    </source>
</evidence>
<feature type="region of interest" description="Disordered" evidence="7">
    <location>
        <begin position="239"/>
        <end position="279"/>
    </location>
</feature>
<dbReference type="SFLD" id="SFLDG01066">
    <property type="entry name" value="organic_radical-activating_enz"/>
    <property type="match status" value="1"/>
</dbReference>
<dbReference type="SFLD" id="SFLDS00029">
    <property type="entry name" value="Radical_SAM"/>
    <property type="match status" value="1"/>
</dbReference>
<accession>A0ABY3W9V9</accession>
<dbReference type="InterPro" id="IPR007197">
    <property type="entry name" value="rSAM"/>
</dbReference>
<proteinExistence type="predicted"/>
<gene>
    <name evidence="8" type="ORF">MNQ99_14330</name>
</gene>
<dbReference type="SFLD" id="SFLDG01063">
    <property type="entry name" value="activating_enzymes__group_1"/>
    <property type="match status" value="1"/>
</dbReference>